<name>A0A3N4LMP4_9PEZI</name>
<evidence type="ECO:0000259" key="2">
    <source>
        <dbReference type="Pfam" id="PF13391"/>
    </source>
</evidence>
<organism evidence="3 4">
    <name type="scientific">Terfezia boudieri ATCC MYA-4762</name>
    <dbReference type="NCBI Taxonomy" id="1051890"/>
    <lineage>
        <taxon>Eukaryota</taxon>
        <taxon>Fungi</taxon>
        <taxon>Dikarya</taxon>
        <taxon>Ascomycota</taxon>
        <taxon>Pezizomycotina</taxon>
        <taxon>Pezizomycetes</taxon>
        <taxon>Pezizales</taxon>
        <taxon>Pezizaceae</taxon>
        <taxon>Terfezia</taxon>
    </lineage>
</organism>
<dbReference type="EMBL" id="ML121549">
    <property type="protein sequence ID" value="RPB22938.1"/>
    <property type="molecule type" value="Genomic_DNA"/>
</dbReference>
<keyword evidence="4" id="KW-1185">Reference proteome</keyword>
<dbReference type="AlphaFoldDB" id="A0A3N4LMP4"/>
<protein>
    <recommendedName>
        <fullName evidence="2">HNH nuclease domain-containing protein</fullName>
    </recommendedName>
</protein>
<dbReference type="InterPro" id="IPR003615">
    <property type="entry name" value="HNH_nuc"/>
</dbReference>
<proteinExistence type="predicted"/>
<accession>A0A3N4LMP4</accession>
<feature type="compositionally biased region" description="Low complexity" evidence="1">
    <location>
        <begin position="280"/>
        <end position="292"/>
    </location>
</feature>
<dbReference type="OrthoDB" id="3545258at2759"/>
<evidence type="ECO:0000313" key="3">
    <source>
        <dbReference type="EMBL" id="RPB22938.1"/>
    </source>
</evidence>
<dbReference type="Proteomes" id="UP000267821">
    <property type="component" value="Unassembled WGS sequence"/>
</dbReference>
<feature type="region of interest" description="Disordered" evidence="1">
    <location>
        <begin position="272"/>
        <end position="292"/>
    </location>
</feature>
<dbReference type="InParanoid" id="A0A3N4LMP4"/>
<feature type="domain" description="HNH nuclease" evidence="2">
    <location>
        <begin position="128"/>
        <end position="211"/>
    </location>
</feature>
<gene>
    <name evidence="3" type="ORF">L211DRAFT_884251</name>
</gene>
<sequence>MANNHPSYPPILPRAALFHPLRPLPHEVREALTQRLRQRRRCEVTRGFLAPLNQNLLFAAPADEQQQIMAWLRGQSERALTQLAQTFRAAMRQSGQKSMCASLGLGAGGRTPMGIQAVTNPVSRSPVTRALQPQAAHIVPFSLGRLGGPLQQTMPNIETFLRVFVGPTVVHNLERYLLQGHGSRNQINRVENMLCLAADAHQYFGSGYFVLEPVGDPLAKIQRSTDVRVDNDFQEDAWDLTQVLEPGVPMSEDSDPDIPSFGLARFRLQQPRRPRRPRLLRPQALQQGSYLP</sequence>
<evidence type="ECO:0000256" key="1">
    <source>
        <dbReference type="SAM" id="MobiDB-lite"/>
    </source>
</evidence>
<dbReference type="Pfam" id="PF13391">
    <property type="entry name" value="HNH_2"/>
    <property type="match status" value="1"/>
</dbReference>
<reference evidence="3 4" key="1">
    <citation type="journal article" date="2018" name="Nat. Ecol. Evol.">
        <title>Pezizomycetes genomes reveal the molecular basis of ectomycorrhizal truffle lifestyle.</title>
        <authorList>
            <person name="Murat C."/>
            <person name="Payen T."/>
            <person name="Noel B."/>
            <person name="Kuo A."/>
            <person name="Morin E."/>
            <person name="Chen J."/>
            <person name="Kohler A."/>
            <person name="Krizsan K."/>
            <person name="Balestrini R."/>
            <person name="Da Silva C."/>
            <person name="Montanini B."/>
            <person name="Hainaut M."/>
            <person name="Levati E."/>
            <person name="Barry K.W."/>
            <person name="Belfiori B."/>
            <person name="Cichocki N."/>
            <person name="Clum A."/>
            <person name="Dockter R.B."/>
            <person name="Fauchery L."/>
            <person name="Guy J."/>
            <person name="Iotti M."/>
            <person name="Le Tacon F."/>
            <person name="Lindquist E.A."/>
            <person name="Lipzen A."/>
            <person name="Malagnac F."/>
            <person name="Mello A."/>
            <person name="Molinier V."/>
            <person name="Miyauchi S."/>
            <person name="Poulain J."/>
            <person name="Riccioni C."/>
            <person name="Rubini A."/>
            <person name="Sitrit Y."/>
            <person name="Splivallo R."/>
            <person name="Traeger S."/>
            <person name="Wang M."/>
            <person name="Zifcakova L."/>
            <person name="Wipf D."/>
            <person name="Zambonelli A."/>
            <person name="Paolocci F."/>
            <person name="Nowrousian M."/>
            <person name="Ottonello S."/>
            <person name="Baldrian P."/>
            <person name="Spatafora J.W."/>
            <person name="Henrissat B."/>
            <person name="Nagy L.G."/>
            <person name="Aury J.M."/>
            <person name="Wincker P."/>
            <person name="Grigoriev I.V."/>
            <person name="Bonfante P."/>
            <person name="Martin F.M."/>
        </authorList>
    </citation>
    <scope>NUCLEOTIDE SEQUENCE [LARGE SCALE GENOMIC DNA]</scope>
    <source>
        <strain evidence="3 4">ATCC MYA-4762</strain>
    </source>
</reference>
<evidence type="ECO:0000313" key="4">
    <source>
        <dbReference type="Proteomes" id="UP000267821"/>
    </source>
</evidence>